<keyword evidence="8" id="KW-1185">Reference proteome</keyword>
<proteinExistence type="inferred from homology"/>
<keyword evidence="7" id="KW-0396">Initiation factor</keyword>
<evidence type="ECO:0000256" key="5">
    <source>
        <dbReference type="PIRNR" id="PIRNR037511"/>
    </source>
</evidence>
<dbReference type="PANTHER" id="PTHR12789">
    <property type="entry name" value="DENSITY-REGULATED PROTEIN HOMOLOG"/>
    <property type="match status" value="1"/>
</dbReference>
<dbReference type="GO" id="GO:0006417">
    <property type="term" value="P:regulation of translation"/>
    <property type="evidence" value="ECO:0007669"/>
    <property type="project" value="UniProtKB-UniRule"/>
</dbReference>
<dbReference type="PIRSF" id="PIRSF037511">
    <property type="entry name" value="Transl_init_SUI1_pro"/>
    <property type="match status" value="1"/>
</dbReference>
<accession>A0A977KAX1</accession>
<dbReference type="InterPro" id="IPR050318">
    <property type="entry name" value="DENR/SUI1_TIF"/>
</dbReference>
<dbReference type="KEGG" id="ipc:IPA_02350"/>
<protein>
    <recommendedName>
        <fullName evidence="4 5">Protein translation factor SUI1 homolog</fullName>
    </recommendedName>
</protein>
<evidence type="ECO:0000256" key="4">
    <source>
        <dbReference type="HAMAP-Rule" id="MF_00604"/>
    </source>
</evidence>
<dbReference type="NCBIfam" id="TIGR01158">
    <property type="entry name" value="SUI1_rel"/>
    <property type="match status" value="1"/>
</dbReference>
<dbReference type="Pfam" id="PF01253">
    <property type="entry name" value="SUI1"/>
    <property type="match status" value="1"/>
</dbReference>
<feature type="domain" description="SUI1" evidence="6">
    <location>
        <begin position="28"/>
        <end position="94"/>
    </location>
</feature>
<dbReference type="AlphaFoldDB" id="A0A977KAX1"/>
<dbReference type="HAMAP" id="MF_00604">
    <property type="entry name" value="SUI1"/>
    <property type="match status" value="1"/>
</dbReference>
<keyword evidence="2 4" id="KW-0810">Translation regulation</keyword>
<dbReference type="InterPro" id="IPR022851">
    <property type="entry name" value="SUI1_arc"/>
</dbReference>
<dbReference type="SUPFAM" id="SSF55159">
    <property type="entry name" value="eIF1-like"/>
    <property type="match status" value="1"/>
</dbReference>
<dbReference type="CDD" id="cd11567">
    <property type="entry name" value="YciH_like"/>
    <property type="match status" value="1"/>
</dbReference>
<dbReference type="GO" id="GO:0001731">
    <property type="term" value="P:formation of translation preinitiation complex"/>
    <property type="evidence" value="ECO:0007669"/>
    <property type="project" value="UniProtKB-UniRule"/>
</dbReference>
<comment type="similarity">
    <text evidence="1 4 5">Belongs to the SUI1 family.</text>
</comment>
<dbReference type="Gene3D" id="3.30.780.10">
    <property type="entry name" value="SUI1-like domain"/>
    <property type="match status" value="1"/>
</dbReference>
<reference evidence="7" key="1">
    <citation type="submission" date="2013-11" db="EMBL/GenBank/DDBJ databases">
        <title>Comparative genomics of Ignicoccus.</title>
        <authorList>
            <person name="Podar M."/>
        </authorList>
    </citation>
    <scope>NUCLEOTIDE SEQUENCE</scope>
    <source>
        <strain evidence="7">DSM 13166</strain>
    </source>
</reference>
<evidence type="ECO:0000256" key="2">
    <source>
        <dbReference type="ARBA" id="ARBA00022845"/>
    </source>
</evidence>
<name>A0A977KAX1_9CREN</name>
<organism evidence="7 8">
    <name type="scientific">Ignicoccus pacificus DSM 13166</name>
    <dbReference type="NCBI Taxonomy" id="940294"/>
    <lineage>
        <taxon>Archaea</taxon>
        <taxon>Thermoproteota</taxon>
        <taxon>Thermoprotei</taxon>
        <taxon>Desulfurococcales</taxon>
        <taxon>Desulfurococcaceae</taxon>
        <taxon>Ignicoccus</taxon>
    </lineage>
</organism>
<evidence type="ECO:0000256" key="3">
    <source>
        <dbReference type="ARBA" id="ARBA00022917"/>
    </source>
</evidence>
<dbReference type="InterPro" id="IPR036877">
    <property type="entry name" value="SUI1_dom_sf"/>
</dbReference>
<evidence type="ECO:0000313" key="7">
    <source>
        <dbReference type="EMBL" id="UXD21290.1"/>
    </source>
</evidence>
<gene>
    <name evidence="7" type="ORF">IPA_02350</name>
</gene>
<dbReference type="PROSITE" id="PS50296">
    <property type="entry name" value="SUI1"/>
    <property type="match status" value="1"/>
</dbReference>
<dbReference type="NCBIfam" id="NF002096">
    <property type="entry name" value="PRK00939.1"/>
    <property type="match status" value="1"/>
</dbReference>
<evidence type="ECO:0000259" key="6">
    <source>
        <dbReference type="PROSITE" id="PS50296"/>
    </source>
</evidence>
<keyword evidence="3 4" id="KW-0648">Protein biosynthesis</keyword>
<dbReference type="InterPro" id="IPR001950">
    <property type="entry name" value="SUI1"/>
</dbReference>
<dbReference type="GO" id="GO:0002188">
    <property type="term" value="P:translation reinitiation"/>
    <property type="evidence" value="ECO:0007669"/>
    <property type="project" value="UniProtKB-UniRule"/>
</dbReference>
<sequence length="104" mass="11853">MTMLDPSVCGGLPPEICEQLMMEQEELIKIKLEKRKWGREVTIIEGLRMDDQHLKKLAKQLKSKLATGGTVKNGRIELQGDHRDRVKEILEEMGYPPENIVIVG</sequence>
<dbReference type="Proteomes" id="UP001063698">
    <property type="component" value="Chromosome"/>
</dbReference>
<dbReference type="PANTHER" id="PTHR12789:SF0">
    <property type="entry name" value="DENSITY-REGULATED PROTEIN"/>
    <property type="match status" value="1"/>
</dbReference>
<dbReference type="EMBL" id="CP006868">
    <property type="protein sequence ID" value="UXD21290.1"/>
    <property type="molecule type" value="Genomic_DNA"/>
</dbReference>
<dbReference type="GO" id="GO:0003729">
    <property type="term" value="F:mRNA binding"/>
    <property type="evidence" value="ECO:0007669"/>
    <property type="project" value="TreeGrafter"/>
</dbReference>
<dbReference type="GO" id="GO:0003743">
    <property type="term" value="F:translation initiation factor activity"/>
    <property type="evidence" value="ECO:0007669"/>
    <property type="project" value="UniProtKB-UniRule"/>
</dbReference>
<evidence type="ECO:0000256" key="1">
    <source>
        <dbReference type="ARBA" id="ARBA00005422"/>
    </source>
</evidence>
<dbReference type="InterPro" id="IPR005872">
    <property type="entry name" value="SUI1_arc_bac"/>
</dbReference>
<evidence type="ECO:0000313" key="8">
    <source>
        <dbReference type="Proteomes" id="UP001063698"/>
    </source>
</evidence>